<evidence type="ECO:0000313" key="3">
    <source>
        <dbReference type="Proteomes" id="UP000887581"/>
    </source>
</evidence>
<protein>
    <submittedName>
        <fullName evidence="4">Uncharacterized protein</fullName>
    </submittedName>
</protein>
<name>A0A915PP53_9BILA</name>
<dbReference type="Proteomes" id="UP000887581">
    <property type="component" value="Unplaced"/>
</dbReference>
<feature type="chain" id="PRO_5037320389" evidence="2">
    <location>
        <begin position="21"/>
        <end position="259"/>
    </location>
</feature>
<keyword evidence="3" id="KW-1185">Reference proteome</keyword>
<dbReference type="Pfam" id="PF15002">
    <property type="entry name" value="ERK-JNK_inhib"/>
    <property type="match status" value="1"/>
</dbReference>
<keyword evidence="2" id="KW-0732">Signal</keyword>
<organism evidence="3 4">
    <name type="scientific">Setaria digitata</name>
    <dbReference type="NCBI Taxonomy" id="48799"/>
    <lineage>
        <taxon>Eukaryota</taxon>
        <taxon>Metazoa</taxon>
        <taxon>Ecdysozoa</taxon>
        <taxon>Nematoda</taxon>
        <taxon>Chromadorea</taxon>
        <taxon>Rhabditida</taxon>
        <taxon>Spirurina</taxon>
        <taxon>Spiruromorpha</taxon>
        <taxon>Filarioidea</taxon>
        <taxon>Setariidae</taxon>
        <taxon>Setaria</taxon>
    </lineage>
</organism>
<accession>A0A915PP53</accession>
<evidence type="ECO:0000256" key="2">
    <source>
        <dbReference type="SAM" id="SignalP"/>
    </source>
</evidence>
<dbReference type="WBParaSite" id="sdigi.contig21.g1789.t1">
    <property type="protein sequence ID" value="sdigi.contig21.g1789.t1"/>
    <property type="gene ID" value="sdigi.contig21.g1789"/>
</dbReference>
<reference evidence="4" key="1">
    <citation type="submission" date="2022-11" db="UniProtKB">
        <authorList>
            <consortium name="WormBaseParasite"/>
        </authorList>
    </citation>
    <scope>IDENTIFICATION</scope>
</reference>
<dbReference type="AlphaFoldDB" id="A0A915PP53"/>
<evidence type="ECO:0000313" key="4">
    <source>
        <dbReference type="WBParaSite" id="sdigi.contig21.g1789.t1"/>
    </source>
</evidence>
<sequence length="259" mass="30495">MLNATCWLVLVINLMITVNGKLDGEALDKHKEHHYYAHGDINDGSPLVKQRKAYHENDDLFGAKMYRTLFSVKRREHMNAVKSLMAMDEKKRKELLLELVFKIIKVVRNAKDMIEGANFNPNDTFPNEEQSTLRDAIGNIIENTAFYSNLILYFPTVLLESYKKDIEWQLLFAWAYKFTTALRLHDDVAEKLLDLAGQQLDIIPKRDDFHNPYDKKAIKEELQWESLRRMEEALREKEEQKKLDRKKKKKRPSLSRAEL</sequence>
<feature type="compositionally biased region" description="Basic residues" evidence="1">
    <location>
        <begin position="243"/>
        <end position="253"/>
    </location>
</feature>
<dbReference type="PANTHER" id="PTHR14735:SF1">
    <property type="entry name" value="COILED-COIL DOMAIN-CONTAINING PROTEIN 134"/>
    <property type="match status" value="1"/>
</dbReference>
<dbReference type="InterPro" id="IPR026321">
    <property type="entry name" value="CC134"/>
</dbReference>
<dbReference type="PANTHER" id="PTHR14735">
    <property type="entry name" value="COILED-COIL DOMAIN-CONTAINING PROTEIN 134"/>
    <property type="match status" value="1"/>
</dbReference>
<feature type="signal peptide" evidence="2">
    <location>
        <begin position="1"/>
        <end position="20"/>
    </location>
</feature>
<evidence type="ECO:0000256" key="1">
    <source>
        <dbReference type="SAM" id="MobiDB-lite"/>
    </source>
</evidence>
<feature type="region of interest" description="Disordered" evidence="1">
    <location>
        <begin position="238"/>
        <end position="259"/>
    </location>
</feature>
<proteinExistence type="predicted"/>